<feature type="chain" id="PRO_5030724662" evidence="1">
    <location>
        <begin position="23"/>
        <end position="396"/>
    </location>
</feature>
<protein>
    <submittedName>
        <fullName evidence="2">Phosphate-selective porin OprO/OprP</fullName>
    </submittedName>
</protein>
<evidence type="ECO:0000313" key="2">
    <source>
        <dbReference type="EMBL" id="MBB3996463.1"/>
    </source>
</evidence>
<organism evidence="2 3">
    <name type="scientific">Aureimonas pseudogalii</name>
    <dbReference type="NCBI Taxonomy" id="1744844"/>
    <lineage>
        <taxon>Bacteria</taxon>
        <taxon>Pseudomonadati</taxon>
        <taxon>Pseudomonadota</taxon>
        <taxon>Alphaproteobacteria</taxon>
        <taxon>Hyphomicrobiales</taxon>
        <taxon>Aurantimonadaceae</taxon>
        <taxon>Aureimonas</taxon>
    </lineage>
</organism>
<sequence length="396" mass="41882">MTRTALAISALVVGFLPGMARAQVASDTSLAERLETAPEIGDDARFVRFSPFVQFDGGWASSSPDDLVAQADRRNGEVRRGRLYVDFGFDQIGGRLTVDFANLETDPVTYAYLNYEVGDALTVQAGYQDVTFSMQQLMGSRSATFAEDGQNAGLQLTDAVGVAALAGGERWSFNGGVFGGDINRQPFDDGVTVAGRGTYAPYLDGDDAVHLGLGLAGGFDRQETLSFSGDAGTSLVAASPVSTGDFEGPGKLLSVNLEAAATLGRLTLQSEYTVSRVESRAGGEATLGGGYLSALVFLTDDHRQYEAKSGQFERVKPAQSVTKGGIGAFEIGARLDHLDLSDAEDGGTQLSGTAILNWYPTDVLRFTTSHTYTQVTEGPDDGDEVNATLLRAAIIY</sequence>
<reference evidence="2 3" key="1">
    <citation type="submission" date="2020-08" db="EMBL/GenBank/DDBJ databases">
        <title>Genomic Encyclopedia of Type Strains, Phase IV (KMG-IV): sequencing the most valuable type-strain genomes for metagenomic binning, comparative biology and taxonomic classification.</title>
        <authorList>
            <person name="Goeker M."/>
        </authorList>
    </citation>
    <scope>NUCLEOTIDE SEQUENCE [LARGE SCALE GENOMIC DNA]</scope>
    <source>
        <strain evidence="2 3">DSM 102238</strain>
    </source>
</reference>
<keyword evidence="1" id="KW-0732">Signal</keyword>
<dbReference type="InterPro" id="IPR010870">
    <property type="entry name" value="Porin_O/P"/>
</dbReference>
<dbReference type="Pfam" id="PF07396">
    <property type="entry name" value="Porin_O_P"/>
    <property type="match status" value="1"/>
</dbReference>
<evidence type="ECO:0000256" key="1">
    <source>
        <dbReference type="SAM" id="SignalP"/>
    </source>
</evidence>
<dbReference type="InterPro" id="IPR023614">
    <property type="entry name" value="Porin_dom_sf"/>
</dbReference>
<dbReference type="Proteomes" id="UP000542776">
    <property type="component" value="Unassembled WGS sequence"/>
</dbReference>
<name>A0A7W6EE05_9HYPH</name>
<accession>A0A7W6EE05</accession>
<gene>
    <name evidence="2" type="ORF">GGR04_000284</name>
</gene>
<proteinExistence type="predicted"/>
<keyword evidence="3" id="KW-1185">Reference proteome</keyword>
<evidence type="ECO:0000313" key="3">
    <source>
        <dbReference type="Proteomes" id="UP000542776"/>
    </source>
</evidence>
<comment type="caution">
    <text evidence="2">The sequence shown here is derived from an EMBL/GenBank/DDBJ whole genome shotgun (WGS) entry which is preliminary data.</text>
</comment>
<dbReference type="EMBL" id="JACIEK010000001">
    <property type="protein sequence ID" value="MBB3996463.1"/>
    <property type="molecule type" value="Genomic_DNA"/>
</dbReference>
<dbReference type="RefSeq" id="WP_183197123.1">
    <property type="nucleotide sequence ID" value="NZ_JACIEK010000001.1"/>
</dbReference>
<dbReference type="Gene3D" id="2.40.160.10">
    <property type="entry name" value="Porin"/>
    <property type="match status" value="1"/>
</dbReference>
<dbReference type="AlphaFoldDB" id="A0A7W6EE05"/>
<feature type="signal peptide" evidence="1">
    <location>
        <begin position="1"/>
        <end position="22"/>
    </location>
</feature>